<dbReference type="RefSeq" id="WP_308679188.1">
    <property type="nucleotide sequence ID" value="NZ_JAMZMF010000003.1"/>
</dbReference>
<proteinExistence type="predicted"/>
<keyword evidence="2" id="KW-1133">Transmembrane helix</keyword>
<evidence type="ECO:0008006" key="5">
    <source>
        <dbReference type="Google" id="ProtNLM"/>
    </source>
</evidence>
<feature type="transmembrane region" description="Helical" evidence="2">
    <location>
        <begin position="39"/>
        <end position="62"/>
    </location>
</feature>
<keyword evidence="2" id="KW-0812">Transmembrane</keyword>
<accession>A0AAW8LDS1</accession>
<evidence type="ECO:0000256" key="1">
    <source>
        <dbReference type="SAM" id="MobiDB-lite"/>
    </source>
</evidence>
<name>A0AAW8LDS1_9ACTO</name>
<comment type="caution">
    <text evidence="3">The sequence shown here is derived from an EMBL/GenBank/DDBJ whole genome shotgun (WGS) entry which is preliminary data.</text>
</comment>
<reference evidence="3" key="1">
    <citation type="submission" date="2022-06" db="EMBL/GenBank/DDBJ databases">
        <title>Draft Genome Sequences of Three Actinomyces oris Strains, Isolated from Healthy Human Feces.</title>
        <authorList>
            <person name="Ye Y."/>
            <person name="Liu C."/>
            <person name="Zhao J."/>
            <person name="Xu J."/>
            <person name="Huang H."/>
            <person name="Wang B."/>
            <person name="Wei J."/>
            <person name="Jing X."/>
        </authorList>
    </citation>
    <scope>NUCLEOTIDE SEQUENCE</scope>
    <source>
        <strain evidence="3">CNGBCC1803727</strain>
    </source>
</reference>
<feature type="transmembrane region" description="Helical" evidence="2">
    <location>
        <begin position="533"/>
        <end position="555"/>
    </location>
</feature>
<protein>
    <recommendedName>
        <fullName evidence="5">ABC transporter permease</fullName>
    </recommendedName>
</protein>
<evidence type="ECO:0000256" key="2">
    <source>
        <dbReference type="SAM" id="Phobius"/>
    </source>
</evidence>
<dbReference type="Proteomes" id="UP001230065">
    <property type="component" value="Unassembled WGS sequence"/>
</dbReference>
<feature type="transmembrane region" description="Helical" evidence="2">
    <location>
        <begin position="460"/>
        <end position="482"/>
    </location>
</feature>
<feature type="transmembrane region" description="Helical" evidence="2">
    <location>
        <begin position="122"/>
        <end position="149"/>
    </location>
</feature>
<keyword evidence="2" id="KW-0472">Membrane</keyword>
<sequence>MSTVVQPQTRVKAQGTAAKVRVGLWELVRAELTRSRRTFTWGVIGATLIFTVHTIILANASISSGVVTELQWNGNALAWMHMYAGGFAVPLGLLTGAMAQWREQRWRQGGTAWRAVAPRRVAGARLVVLSLSALACQVALVAPVVGHALIVGNGWGPWDRYLLFATYMWIVVTGACAWGMAAFHVLRVVSIGVAPVLGFVWSVAGVVQAERSDWWMLPWAWTARVPLPLLGVHGSSVLLEADSPVWGYPLLPGFLLTIGLTLAGVGLAVLCGASGGAGSSVSSASRLSRLLPGGRDAVDDQSETVSVQSPEQAPGARPRSIPIRRATLTTRMARVPGPRSAVLAMAGVLPWIVWAVLAVLLLAFLGILHIVYPPGYGQSFLELMGVPVAAALVGITVWGRLQPAWRALITRRGAGAILTSVAVLSGFFLIPVLGASWGMTVLGDTLTRTDPTLPAVTGPVYGFMVMPAVVFMIAAVSLAVALSTRIVVAIVLNIILVIMGLLIGGNEVLAATWLWRLAPWGWMSIAHQFPERWLMIVVLSLLIGSVAMGTATLGARRAAIRD</sequence>
<gene>
    <name evidence="3" type="ORF">RF687_03010</name>
</gene>
<feature type="transmembrane region" description="Helical" evidence="2">
    <location>
        <begin position="161"/>
        <end position="181"/>
    </location>
</feature>
<dbReference type="AlphaFoldDB" id="A0AAW8LDS1"/>
<feature type="transmembrane region" description="Helical" evidence="2">
    <location>
        <begin position="188"/>
        <end position="209"/>
    </location>
</feature>
<feature type="transmembrane region" description="Helical" evidence="2">
    <location>
        <begin position="341"/>
        <end position="371"/>
    </location>
</feature>
<feature type="transmembrane region" description="Helical" evidence="2">
    <location>
        <begin position="82"/>
        <end position="101"/>
    </location>
</feature>
<feature type="transmembrane region" description="Helical" evidence="2">
    <location>
        <begin position="254"/>
        <end position="277"/>
    </location>
</feature>
<dbReference type="EMBL" id="JAMZMF010000003">
    <property type="protein sequence ID" value="MDR0176918.1"/>
    <property type="molecule type" value="Genomic_DNA"/>
</dbReference>
<evidence type="ECO:0000313" key="3">
    <source>
        <dbReference type="EMBL" id="MDR0176918.1"/>
    </source>
</evidence>
<feature type="transmembrane region" description="Helical" evidence="2">
    <location>
        <begin position="413"/>
        <end position="440"/>
    </location>
</feature>
<feature type="transmembrane region" description="Helical" evidence="2">
    <location>
        <begin position="489"/>
        <end position="513"/>
    </location>
</feature>
<organism evidence="3 4">
    <name type="scientific">Actinomyces oris</name>
    <dbReference type="NCBI Taxonomy" id="544580"/>
    <lineage>
        <taxon>Bacteria</taxon>
        <taxon>Bacillati</taxon>
        <taxon>Actinomycetota</taxon>
        <taxon>Actinomycetes</taxon>
        <taxon>Actinomycetales</taxon>
        <taxon>Actinomycetaceae</taxon>
        <taxon>Actinomyces</taxon>
    </lineage>
</organism>
<feature type="region of interest" description="Disordered" evidence="1">
    <location>
        <begin position="294"/>
        <end position="320"/>
    </location>
</feature>
<feature type="transmembrane region" description="Helical" evidence="2">
    <location>
        <begin position="383"/>
        <end position="401"/>
    </location>
</feature>
<evidence type="ECO:0000313" key="4">
    <source>
        <dbReference type="Proteomes" id="UP001230065"/>
    </source>
</evidence>